<dbReference type="STRING" id="168384.SAMN05660368_01607"/>
<gene>
    <name evidence="2" type="ORF">BRYFOR_06672</name>
</gene>
<feature type="transmembrane region" description="Helical" evidence="1">
    <location>
        <begin position="231"/>
        <end position="253"/>
    </location>
</feature>
<keyword evidence="1" id="KW-1133">Transmembrane helix</keyword>
<dbReference type="Proteomes" id="UP000005561">
    <property type="component" value="Unassembled WGS sequence"/>
</dbReference>
<feature type="transmembrane region" description="Helical" evidence="1">
    <location>
        <begin position="110"/>
        <end position="133"/>
    </location>
</feature>
<evidence type="ECO:0000256" key="1">
    <source>
        <dbReference type="SAM" id="Phobius"/>
    </source>
</evidence>
<sequence>MLKYEWKNGWHMVRLRVLAGLGILIFIGNILVNELMPMNESMVSFGDCWLQLFLGKPEYIRTPDSEFELPVLWFLFYSYLLFLVCSYPADDLKGIGIQGILRCQNRQKWFLSKAVWCMEMVLLYFVAQFLIFMGSVQLYNLQNTGNQIFSSLRAFSATNMDMCTLYILPVLVGIVLCLLELILTLISGPVVSYIIMLTYLIVSVYVNRGWLLANHAMLLRNRVLIETGRKTMNGVAECAIVCLVIILAGITYIEKMDIISRREQG</sequence>
<feature type="transmembrane region" description="Helical" evidence="1">
    <location>
        <begin position="12"/>
        <end position="32"/>
    </location>
</feature>
<dbReference type="InterPro" id="IPR024295">
    <property type="entry name" value="DUF2705"/>
</dbReference>
<accession>C6LD14</accession>
<evidence type="ECO:0000313" key="3">
    <source>
        <dbReference type="Proteomes" id="UP000005561"/>
    </source>
</evidence>
<dbReference type="OrthoDB" id="3194859at2"/>
<reference evidence="2" key="1">
    <citation type="submission" date="2009-07" db="EMBL/GenBank/DDBJ databases">
        <authorList>
            <person name="Weinstock G."/>
            <person name="Sodergren E."/>
            <person name="Clifton S."/>
            <person name="Fulton L."/>
            <person name="Fulton B."/>
            <person name="Courtney L."/>
            <person name="Fronick C."/>
            <person name="Harrison M."/>
            <person name="Strong C."/>
            <person name="Farmer C."/>
            <person name="Delahaunty K."/>
            <person name="Markovic C."/>
            <person name="Hall O."/>
            <person name="Minx P."/>
            <person name="Tomlinson C."/>
            <person name="Mitreva M."/>
            <person name="Nelson J."/>
            <person name="Hou S."/>
            <person name="Wollam A."/>
            <person name="Pepin K.H."/>
            <person name="Johnson M."/>
            <person name="Bhonagiri V."/>
            <person name="Nash W.E."/>
            <person name="Warren W."/>
            <person name="Chinwalla A."/>
            <person name="Mardis E.R."/>
            <person name="Wilson R.K."/>
        </authorList>
    </citation>
    <scope>NUCLEOTIDE SEQUENCE [LARGE SCALE GENOMIC DNA]</scope>
    <source>
        <strain evidence="2">DSM 14469</strain>
    </source>
</reference>
<evidence type="ECO:0000313" key="2">
    <source>
        <dbReference type="EMBL" id="EET61497.1"/>
    </source>
</evidence>
<feature type="transmembrane region" description="Helical" evidence="1">
    <location>
        <begin position="190"/>
        <end position="211"/>
    </location>
</feature>
<feature type="transmembrane region" description="Helical" evidence="1">
    <location>
        <begin position="165"/>
        <end position="183"/>
    </location>
</feature>
<keyword evidence="3" id="KW-1185">Reference proteome</keyword>
<feature type="transmembrane region" description="Helical" evidence="1">
    <location>
        <begin position="71"/>
        <end position="89"/>
    </location>
</feature>
<name>C6LD14_9FIRM</name>
<proteinExistence type="predicted"/>
<organism evidence="2 3">
    <name type="scientific">Marvinbryantia formatexigens DSM 14469</name>
    <dbReference type="NCBI Taxonomy" id="478749"/>
    <lineage>
        <taxon>Bacteria</taxon>
        <taxon>Bacillati</taxon>
        <taxon>Bacillota</taxon>
        <taxon>Clostridia</taxon>
        <taxon>Lachnospirales</taxon>
        <taxon>Lachnospiraceae</taxon>
        <taxon>Marvinbryantia</taxon>
    </lineage>
</organism>
<dbReference type="EMBL" id="ACCL02000006">
    <property type="protein sequence ID" value="EET61497.1"/>
    <property type="molecule type" value="Genomic_DNA"/>
</dbReference>
<dbReference type="AlphaFoldDB" id="C6LD14"/>
<dbReference type="RefSeq" id="WP_006861466.1">
    <property type="nucleotide sequence ID" value="NZ_ACCL02000006.1"/>
</dbReference>
<protein>
    <submittedName>
        <fullName evidence="2">Uncharacterized protein</fullName>
    </submittedName>
</protein>
<keyword evidence="1" id="KW-0812">Transmembrane</keyword>
<dbReference type="eggNOG" id="ENOG50329A3">
    <property type="taxonomic scope" value="Bacteria"/>
</dbReference>
<dbReference type="Pfam" id="PF10920">
    <property type="entry name" value="DUF2705"/>
    <property type="match status" value="1"/>
</dbReference>
<comment type="caution">
    <text evidence="2">The sequence shown here is derived from an EMBL/GenBank/DDBJ whole genome shotgun (WGS) entry which is preliminary data.</text>
</comment>
<keyword evidence="1" id="KW-0472">Membrane</keyword>